<protein>
    <recommendedName>
        <fullName evidence="6">NADPH-dependent FMN reductase-like domain-containing protein</fullName>
    </recommendedName>
</protein>
<evidence type="ECO:0000313" key="8">
    <source>
        <dbReference type="Proteomes" id="UP000245657"/>
    </source>
</evidence>
<evidence type="ECO:0000256" key="5">
    <source>
        <dbReference type="ARBA" id="ARBA00038292"/>
    </source>
</evidence>
<comment type="similarity">
    <text evidence="5">Belongs to the SsuE family. Isf subfamily.</text>
</comment>
<gene>
    <name evidence="7" type="ORF">DK846_14990</name>
</gene>
<dbReference type="AlphaFoldDB" id="A0A2V2MQH8"/>
<comment type="caution">
    <text evidence="7">The sequence shown here is derived from an EMBL/GenBank/DDBJ whole genome shotgun (WGS) entry which is preliminary data.</text>
</comment>
<dbReference type="Gene3D" id="3.40.50.360">
    <property type="match status" value="2"/>
</dbReference>
<proteinExistence type="inferred from homology"/>
<evidence type="ECO:0000256" key="1">
    <source>
        <dbReference type="ARBA" id="ARBA00001917"/>
    </source>
</evidence>
<dbReference type="PANTHER" id="PTHR43278:SF4">
    <property type="entry name" value="NAD(P)H-DEPENDENT FMN-CONTAINING OXIDOREDUCTASE YWQN-RELATED"/>
    <property type="match status" value="1"/>
</dbReference>
<comment type="cofactor">
    <cofactor evidence="2">
        <name>[4Fe-4S] cluster</name>
        <dbReference type="ChEBI" id="CHEBI:49883"/>
    </cofactor>
</comment>
<keyword evidence="4" id="KW-0288">FMN</keyword>
<dbReference type="InterPro" id="IPR051796">
    <property type="entry name" value="ISF_SsuE-like"/>
</dbReference>
<name>A0A2V2MQH8_9EURY</name>
<feature type="domain" description="NADPH-dependent FMN reductase-like" evidence="6">
    <location>
        <begin position="6"/>
        <end position="138"/>
    </location>
</feature>
<evidence type="ECO:0000256" key="2">
    <source>
        <dbReference type="ARBA" id="ARBA00001966"/>
    </source>
</evidence>
<organism evidence="7 8">
    <name type="scientific">Methanospirillum lacunae</name>
    <dbReference type="NCBI Taxonomy" id="668570"/>
    <lineage>
        <taxon>Archaea</taxon>
        <taxon>Methanobacteriati</taxon>
        <taxon>Methanobacteriota</taxon>
        <taxon>Stenosarchaea group</taxon>
        <taxon>Methanomicrobia</taxon>
        <taxon>Methanomicrobiales</taxon>
        <taxon>Methanospirillaceae</taxon>
        <taxon>Methanospirillum</taxon>
    </lineage>
</organism>
<dbReference type="InterPro" id="IPR029039">
    <property type="entry name" value="Flavoprotein-like_sf"/>
</dbReference>
<evidence type="ECO:0000313" key="7">
    <source>
        <dbReference type="EMBL" id="PWR70382.1"/>
    </source>
</evidence>
<dbReference type="GO" id="GO:0016491">
    <property type="term" value="F:oxidoreductase activity"/>
    <property type="evidence" value="ECO:0007669"/>
    <property type="project" value="InterPro"/>
</dbReference>
<keyword evidence="3" id="KW-0285">Flavoprotein</keyword>
<dbReference type="SUPFAM" id="SSF52218">
    <property type="entry name" value="Flavoproteins"/>
    <property type="match status" value="2"/>
</dbReference>
<reference evidence="7 8" key="1">
    <citation type="submission" date="2018-05" db="EMBL/GenBank/DDBJ databases">
        <title>Draft genome of Methanospirillum lacunae Ki8-1.</title>
        <authorList>
            <person name="Dueholm M.S."/>
            <person name="Nielsen P.H."/>
            <person name="Bakmann L.F."/>
            <person name="Otzen D.E."/>
        </authorList>
    </citation>
    <scope>NUCLEOTIDE SEQUENCE [LARGE SCALE GENOMIC DNA]</scope>
    <source>
        <strain evidence="7 8">Ki8-1</strain>
    </source>
</reference>
<evidence type="ECO:0000256" key="4">
    <source>
        <dbReference type="ARBA" id="ARBA00022643"/>
    </source>
</evidence>
<dbReference type="Pfam" id="PF03358">
    <property type="entry name" value="FMN_red"/>
    <property type="match status" value="1"/>
</dbReference>
<evidence type="ECO:0000256" key="3">
    <source>
        <dbReference type="ARBA" id="ARBA00022630"/>
    </source>
</evidence>
<dbReference type="Proteomes" id="UP000245657">
    <property type="component" value="Unassembled WGS sequence"/>
</dbReference>
<accession>A0A2V2MQH8</accession>
<sequence length="466" mass="52884">MRGSNMQICVLNGSPKGETSVTMQYVRFLELANPDHSFVTRHISRKIVAIEKKPEEWEEICSAIRSADLILWATPVYFQHVPAQYKRFIELLLERNTRDLFAGKYAASLSTSVHFFDQKVHEYLQGISEDLGMNYAGSFSAAMNDLFEEKNQHQLVLFGMDILSACNEKRPELPAYPPLPTGSAKYTPGTISPVETHGKQVLILHDAGPGSNLEAMVRQMTCAFPDAKSVHLNETGMKGGCLGCCQCAFDNHCVYSDGFCSFWKSQVEQADIIIYAGSVRDRYLSASWKQFFDRSFFLGHVPRFENKQQVLMVEGPLARVPGLRENLTSLLGGGNLVDIITDEPKNPDFIDECIRSVVERAVQASLDGYKKPPMFPAVAGHIVLRDAVWGDLRPIFRADHRYYKKHGLYDFPQYQYRKRLSRFFFSLMMGFGPVQKKVKPMMSKHMVQSYARIFSESKVLKEAQRP</sequence>
<dbReference type="PANTHER" id="PTHR43278">
    <property type="entry name" value="NAD(P)H-DEPENDENT FMN-CONTAINING OXIDOREDUCTASE YWQN-RELATED"/>
    <property type="match status" value="1"/>
</dbReference>
<comment type="cofactor">
    <cofactor evidence="1">
        <name>FMN</name>
        <dbReference type="ChEBI" id="CHEBI:58210"/>
    </cofactor>
</comment>
<dbReference type="InterPro" id="IPR005025">
    <property type="entry name" value="FMN_Rdtase-like_dom"/>
</dbReference>
<evidence type="ECO:0000259" key="6">
    <source>
        <dbReference type="Pfam" id="PF03358"/>
    </source>
</evidence>
<dbReference type="EMBL" id="QGMY01000014">
    <property type="protein sequence ID" value="PWR70382.1"/>
    <property type="molecule type" value="Genomic_DNA"/>
</dbReference>
<keyword evidence="8" id="KW-1185">Reference proteome</keyword>